<organism evidence="1 2">
    <name type="scientific">Limosilactobacillus fermentum</name>
    <name type="common">Lactobacillus fermentum</name>
    <dbReference type="NCBI Taxonomy" id="1613"/>
    <lineage>
        <taxon>Bacteria</taxon>
        <taxon>Bacillati</taxon>
        <taxon>Bacillota</taxon>
        <taxon>Bacilli</taxon>
        <taxon>Lactobacillales</taxon>
        <taxon>Lactobacillaceae</taxon>
        <taxon>Limosilactobacillus</taxon>
    </lineage>
</organism>
<accession>A0AAJ4GEU5</accession>
<protein>
    <submittedName>
        <fullName evidence="1">Uncharacterized protein</fullName>
    </submittedName>
</protein>
<sequence length="134" mass="14792">MAKVVHFDGKQAFGKDFEILDTYTNVQLVNAGLIRLFNKISDYEAKNDSVTLMGYQEVISSAVLEETAKLLGLSKTDANKLKDISYSDVFDFYAEAADKFLAMTVPSIDSIKDVMGIDEPAVADQDDPKPKETV</sequence>
<evidence type="ECO:0000313" key="1">
    <source>
        <dbReference type="EMBL" id="QIX58954.1"/>
    </source>
</evidence>
<dbReference type="RefSeq" id="WP_046948826.1">
    <property type="nucleotide sequence ID" value="NZ_CAKMAZ010000001.1"/>
</dbReference>
<dbReference type="Proteomes" id="UP000503169">
    <property type="component" value="Chromosome"/>
</dbReference>
<dbReference type="AlphaFoldDB" id="A0AAJ4GEU5"/>
<dbReference type="EMBL" id="CP050919">
    <property type="protein sequence ID" value="QIX58954.1"/>
    <property type="molecule type" value="Genomic_DNA"/>
</dbReference>
<name>A0AAJ4GEU5_LIMFE</name>
<gene>
    <name evidence="1" type="ORF">HCY95_01393</name>
</gene>
<proteinExistence type="predicted"/>
<reference evidence="1 2" key="1">
    <citation type="submission" date="2020-04" db="EMBL/GenBank/DDBJ databases">
        <title>Novel strain L. Fermentum HFD1 producer antibacterial peptides.</title>
        <authorList>
            <person name="Ozhegov G.D."/>
            <person name="Pavlova A.S."/>
            <person name="Zhuravleva D.E."/>
            <person name="Gogoleva N.V."/>
            <person name="Shagimardanova E.I."/>
            <person name="Markelova M.I."/>
            <person name="Yarullina D.R."/>
            <person name="Kayumov A.R."/>
        </authorList>
    </citation>
    <scope>NUCLEOTIDE SEQUENCE [LARGE SCALE GENOMIC DNA]</scope>
    <source>
        <strain evidence="1 2">HFD1</strain>
    </source>
</reference>
<evidence type="ECO:0000313" key="2">
    <source>
        <dbReference type="Proteomes" id="UP000503169"/>
    </source>
</evidence>